<protein>
    <recommendedName>
        <fullName evidence="3">DUF5655 domain-containing protein</fullName>
    </recommendedName>
</protein>
<proteinExistence type="predicted"/>
<evidence type="ECO:0008006" key="3">
    <source>
        <dbReference type="Google" id="ProtNLM"/>
    </source>
</evidence>
<accession>A0ABV1EB72</accession>
<dbReference type="RefSeq" id="WP_349232360.1">
    <property type="nucleotide sequence ID" value="NZ_JBBMFK010000027.1"/>
</dbReference>
<reference evidence="1 2" key="1">
    <citation type="submission" date="2024-03" db="EMBL/GenBank/DDBJ databases">
        <title>Human intestinal bacterial collection.</title>
        <authorList>
            <person name="Pauvert C."/>
            <person name="Hitch T.C.A."/>
            <person name="Clavel T."/>
        </authorList>
    </citation>
    <scope>NUCLEOTIDE SEQUENCE [LARGE SCALE GENOMIC DNA]</scope>
    <source>
        <strain evidence="1 2">CLA-AP-H29</strain>
    </source>
</reference>
<dbReference type="EMBL" id="JBBMFK010000027">
    <property type="protein sequence ID" value="MEQ2444573.1"/>
    <property type="molecule type" value="Genomic_DNA"/>
</dbReference>
<evidence type="ECO:0000313" key="1">
    <source>
        <dbReference type="EMBL" id="MEQ2444573.1"/>
    </source>
</evidence>
<sequence length="180" mass="20768">MSEQISFFDTRSEKEKKAEKELLFLNRIFPQLKQAIKDHDESADLLSLNITQGYSAVFLSSFTLFRLHFRGKQHYISIPIVFSDLIPSSLPKKTAKSELKYVRIPVDEKNPLEGDESLLIDIARECVTRYPKEWDCCSRYMECSDAKKCVHPDKAFALGCGYRKVLQSGRIFYGSNRNVD</sequence>
<dbReference type="Proteomes" id="UP001464378">
    <property type="component" value="Unassembled WGS sequence"/>
</dbReference>
<keyword evidence="2" id="KW-1185">Reference proteome</keyword>
<evidence type="ECO:0000313" key="2">
    <source>
        <dbReference type="Proteomes" id="UP001464378"/>
    </source>
</evidence>
<name>A0ABV1EB72_9FIRM</name>
<comment type="caution">
    <text evidence="1">The sequence shown here is derived from an EMBL/GenBank/DDBJ whole genome shotgun (WGS) entry which is preliminary data.</text>
</comment>
<organism evidence="1 2">
    <name type="scientific">Pseudoflavonifractor intestinihominis</name>
    <dbReference type="NCBI Taxonomy" id="3133171"/>
    <lineage>
        <taxon>Bacteria</taxon>
        <taxon>Bacillati</taxon>
        <taxon>Bacillota</taxon>
        <taxon>Clostridia</taxon>
        <taxon>Eubacteriales</taxon>
        <taxon>Oscillospiraceae</taxon>
        <taxon>Pseudoflavonifractor</taxon>
    </lineage>
</organism>
<gene>
    <name evidence="1" type="ORF">WMO64_13990</name>
</gene>